<proteinExistence type="predicted"/>
<accession>A0ABQ5T2Y7</accession>
<comment type="caution">
    <text evidence="1">The sequence shown here is derived from an EMBL/GenBank/DDBJ whole genome shotgun (WGS) entry which is preliminary data.</text>
</comment>
<evidence type="ECO:0008006" key="3">
    <source>
        <dbReference type="Google" id="ProtNLM"/>
    </source>
</evidence>
<evidence type="ECO:0000313" key="1">
    <source>
        <dbReference type="EMBL" id="GLJ70178.1"/>
    </source>
</evidence>
<evidence type="ECO:0000313" key="2">
    <source>
        <dbReference type="Proteomes" id="UP001142292"/>
    </source>
</evidence>
<keyword evidence="2" id="KW-1185">Reference proteome</keyword>
<dbReference type="EMBL" id="BSEL01000010">
    <property type="protein sequence ID" value="GLJ70178.1"/>
    <property type="molecule type" value="Genomic_DNA"/>
</dbReference>
<reference evidence="1" key="1">
    <citation type="journal article" date="2014" name="Int. J. Syst. Evol. Microbiol.">
        <title>Complete genome of a new Firmicutes species belonging to the dominant human colonic microbiota ('Ruminococcus bicirculans') reveals two chromosomes and a selective capacity to utilize plant glucans.</title>
        <authorList>
            <consortium name="NISC Comparative Sequencing Program"/>
            <person name="Wegmann U."/>
            <person name="Louis P."/>
            <person name="Goesmann A."/>
            <person name="Henrissat B."/>
            <person name="Duncan S.H."/>
            <person name="Flint H.J."/>
        </authorList>
    </citation>
    <scope>NUCLEOTIDE SEQUENCE</scope>
    <source>
        <strain evidence="1">VKM Ac-1246</strain>
    </source>
</reference>
<protein>
    <recommendedName>
        <fullName evidence="3">DUF559 domain-containing protein</fullName>
    </recommendedName>
</protein>
<dbReference type="Proteomes" id="UP001142292">
    <property type="component" value="Unassembled WGS sequence"/>
</dbReference>
<organism evidence="1 2">
    <name type="scientific">Nocardioides luteus</name>
    <dbReference type="NCBI Taxonomy" id="1844"/>
    <lineage>
        <taxon>Bacteria</taxon>
        <taxon>Bacillati</taxon>
        <taxon>Actinomycetota</taxon>
        <taxon>Actinomycetes</taxon>
        <taxon>Propionibacteriales</taxon>
        <taxon>Nocardioidaceae</taxon>
        <taxon>Nocardioides</taxon>
    </lineage>
</organism>
<reference evidence="1" key="2">
    <citation type="submission" date="2023-01" db="EMBL/GenBank/DDBJ databases">
        <authorList>
            <person name="Sun Q."/>
            <person name="Evtushenko L."/>
        </authorList>
    </citation>
    <scope>NUCLEOTIDE SEQUENCE</scope>
    <source>
        <strain evidence="1">VKM Ac-1246</strain>
    </source>
</reference>
<sequence>MYVPSGLDGDARWRAGLAAWAEVLPDSTVFTGLTAMRLRGLWLPPPPDDLPTFVAVHESSRRIRRPELRVSRHPQPPAAVLLDDLRVAPVAEAALACARDLGVLDLVVLLDSALHLKKCTLADLEDVATSGRPGSRRLSDALRWCDGRAESAWESLLRILHTACGVEVEPQVDLRDAHGVFIGRADLLVTGTRTLQEYDGAQHRERGQYRRDRGRDAALAKSGYVRHGWVASQVIHDSWLILRTATDALGRDLSVDDIRPWWGLLEASLFSKPGTASMRATWRLPDL</sequence>
<gene>
    <name evidence="1" type="ORF">GCM10017579_42140</name>
</gene>
<name>A0ABQ5T2Y7_9ACTN</name>